<comment type="caution">
    <text evidence="1">The sequence shown here is derived from an EMBL/GenBank/DDBJ whole genome shotgun (WGS) entry which is preliminary data.</text>
</comment>
<organism evidence="1 2">
    <name type="scientific">Candidatus Woesebacteria bacterium RBG_13_36_22</name>
    <dbReference type="NCBI Taxonomy" id="1802478"/>
    <lineage>
        <taxon>Bacteria</taxon>
        <taxon>Candidatus Woeseibacteriota</taxon>
    </lineage>
</organism>
<sequence>MKESKYQVTHYSDDGKRLGQWAKISGYDWLWDFRAIKIWYYVEVGEKKDARPSEKEFKIKEVILYNGIVEIEEV</sequence>
<dbReference type="Proteomes" id="UP000176939">
    <property type="component" value="Unassembled WGS sequence"/>
</dbReference>
<protein>
    <submittedName>
        <fullName evidence="1">Uncharacterized protein</fullName>
    </submittedName>
</protein>
<proteinExistence type="predicted"/>
<accession>A0A1F7WZB3</accession>
<reference evidence="1 2" key="1">
    <citation type="journal article" date="2016" name="Nat. Commun.">
        <title>Thousands of microbial genomes shed light on interconnected biogeochemical processes in an aquifer system.</title>
        <authorList>
            <person name="Anantharaman K."/>
            <person name="Brown C.T."/>
            <person name="Hug L.A."/>
            <person name="Sharon I."/>
            <person name="Castelle C.J."/>
            <person name="Probst A.J."/>
            <person name="Thomas B.C."/>
            <person name="Singh A."/>
            <person name="Wilkins M.J."/>
            <person name="Karaoz U."/>
            <person name="Brodie E.L."/>
            <person name="Williams K.H."/>
            <person name="Hubbard S.S."/>
            <person name="Banfield J.F."/>
        </authorList>
    </citation>
    <scope>NUCLEOTIDE SEQUENCE [LARGE SCALE GENOMIC DNA]</scope>
</reference>
<evidence type="ECO:0000313" key="2">
    <source>
        <dbReference type="Proteomes" id="UP000176939"/>
    </source>
</evidence>
<name>A0A1F7WZB3_9BACT</name>
<dbReference type="AlphaFoldDB" id="A0A1F7WZB3"/>
<gene>
    <name evidence="1" type="ORF">A2Z67_03730</name>
</gene>
<dbReference type="EMBL" id="MGFQ01000057">
    <property type="protein sequence ID" value="OGM08111.1"/>
    <property type="molecule type" value="Genomic_DNA"/>
</dbReference>
<evidence type="ECO:0000313" key="1">
    <source>
        <dbReference type="EMBL" id="OGM08111.1"/>
    </source>
</evidence>